<feature type="transmembrane region" description="Helical" evidence="3">
    <location>
        <begin position="12"/>
        <end position="34"/>
    </location>
</feature>
<keyword evidence="4" id="KW-0808">Transferase</keyword>
<organism evidence="4 5">
    <name type="scientific">Maribellus luteus</name>
    <dbReference type="NCBI Taxonomy" id="2305463"/>
    <lineage>
        <taxon>Bacteria</taxon>
        <taxon>Pseudomonadati</taxon>
        <taxon>Bacteroidota</taxon>
        <taxon>Bacteroidia</taxon>
        <taxon>Marinilabiliales</taxon>
        <taxon>Prolixibacteraceae</taxon>
        <taxon>Maribellus</taxon>
    </lineage>
</organism>
<dbReference type="PANTHER" id="PTHR30244:SF34">
    <property type="entry name" value="DTDP-4-AMINO-4,6-DIDEOXYGALACTOSE TRANSAMINASE"/>
    <property type="match status" value="1"/>
</dbReference>
<dbReference type="GO" id="GO:0030170">
    <property type="term" value="F:pyridoxal phosphate binding"/>
    <property type="evidence" value="ECO:0007669"/>
    <property type="project" value="TreeGrafter"/>
</dbReference>
<comment type="similarity">
    <text evidence="1 2">Belongs to the DegT/DnrJ/EryC1 family.</text>
</comment>
<keyword evidence="3" id="KW-0812">Transmembrane</keyword>
<evidence type="ECO:0000256" key="3">
    <source>
        <dbReference type="SAM" id="Phobius"/>
    </source>
</evidence>
<dbReference type="PROSITE" id="PS51318">
    <property type="entry name" value="TAT"/>
    <property type="match status" value="1"/>
</dbReference>
<dbReference type="CDD" id="cd00616">
    <property type="entry name" value="AHBA_syn"/>
    <property type="match status" value="1"/>
</dbReference>
<protein>
    <submittedName>
        <fullName evidence="4">DegT/DnrJ/EryC1/StrS family aminotransferase</fullName>
    </submittedName>
</protein>
<dbReference type="Gene3D" id="3.90.1150.10">
    <property type="entry name" value="Aspartate Aminotransferase, domain 1"/>
    <property type="match status" value="1"/>
</dbReference>
<dbReference type="SUPFAM" id="SSF53383">
    <property type="entry name" value="PLP-dependent transferases"/>
    <property type="match status" value="1"/>
</dbReference>
<evidence type="ECO:0000256" key="2">
    <source>
        <dbReference type="RuleBase" id="RU004508"/>
    </source>
</evidence>
<dbReference type="GO" id="GO:0000271">
    <property type="term" value="P:polysaccharide biosynthetic process"/>
    <property type="evidence" value="ECO:0007669"/>
    <property type="project" value="TreeGrafter"/>
</dbReference>
<sequence>MKKNNTHTRRDFILQNSLLGAGTLLFPGGISSIWAGSISSSPSPALLGGQPALSSPSWPAWPIWKPETDEKHLLEVMRSGVWSRNKVVDLFEQRWAEICGAKRCLAVVNGTNALNASLAQLEIGWGDEVLVTPYTFIASVSSIMFNGAIPVFVDVDPETFLMDPDKIEARITPRTRAIMPVHILGLPCDMERIMAIAKKHNLLVVEDACQAWLAEINHQKVGTFGNAGCFSFQNSKNMAIGEGGAIISNDDQFMDRCYSFHNYGNPYGSAAGEVGAGTVMVGTKLRITEYQAAIGLAQLARLEEQTQTRGVNAAYLADQIKDIPGISPYRLHKNATRAAFHLFPFRYQQEAFKGLSREAFIKALQAEGVPCLSGYSELNKMPFLKNAFKSRLFRKFYSSEQLDYERYAHENQCPMNEQLCNREAVWISQNVLLGSKNDMDNIALAIRKIYDNADQIKKVNE</sequence>
<keyword evidence="2" id="KW-0663">Pyridoxal phosphate</keyword>
<name>A0A399SV37_9BACT</name>
<dbReference type="RefSeq" id="WP_119439555.1">
    <property type="nucleotide sequence ID" value="NZ_QWGR01000014.1"/>
</dbReference>
<dbReference type="GO" id="GO:0008483">
    <property type="term" value="F:transaminase activity"/>
    <property type="evidence" value="ECO:0007669"/>
    <property type="project" value="UniProtKB-KW"/>
</dbReference>
<keyword evidence="5" id="KW-1185">Reference proteome</keyword>
<accession>A0A399SV37</accession>
<dbReference type="InterPro" id="IPR015422">
    <property type="entry name" value="PyrdxlP-dep_Trfase_small"/>
</dbReference>
<keyword evidence="3" id="KW-1133">Transmembrane helix</keyword>
<dbReference type="Pfam" id="PF01041">
    <property type="entry name" value="DegT_DnrJ_EryC1"/>
    <property type="match status" value="1"/>
</dbReference>
<dbReference type="InterPro" id="IPR006311">
    <property type="entry name" value="TAT_signal"/>
</dbReference>
<dbReference type="InterPro" id="IPR000653">
    <property type="entry name" value="DegT/StrS_aminotransferase"/>
</dbReference>
<dbReference type="AlphaFoldDB" id="A0A399SV37"/>
<dbReference type="InterPro" id="IPR015424">
    <property type="entry name" value="PyrdxlP-dep_Trfase"/>
</dbReference>
<dbReference type="Proteomes" id="UP000265926">
    <property type="component" value="Unassembled WGS sequence"/>
</dbReference>
<dbReference type="EMBL" id="QWGR01000014">
    <property type="protein sequence ID" value="RIJ46492.1"/>
    <property type="molecule type" value="Genomic_DNA"/>
</dbReference>
<dbReference type="OrthoDB" id="9810913at2"/>
<keyword evidence="3" id="KW-0472">Membrane</keyword>
<dbReference type="InterPro" id="IPR015421">
    <property type="entry name" value="PyrdxlP-dep_Trfase_major"/>
</dbReference>
<evidence type="ECO:0000256" key="1">
    <source>
        <dbReference type="ARBA" id="ARBA00037999"/>
    </source>
</evidence>
<reference evidence="4 5" key="1">
    <citation type="submission" date="2018-08" db="EMBL/GenBank/DDBJ databases">
        <title>Pallidiluteibacterium maritimus gen. nov., sp. nov., isolated from coastal sediment.</title>
        <authorList>
            <person name="Zhou L.Y."/>
        </authorList>
    </citation>
    <scope>NUCLEOTIDE SEQUENCE [LARGE SCALE GENOMIC DNA]</scope>
    <source>
        <strain evidence="4 5">XSD2</strain>
    </source>
</reference>
<gene>
    <name evidence="4" type="ORF">D1614_18980</name>
</gene>
<proteinExistence type="inferred from homology"/>
<dbReference type="Gene3D" id="3.40.640.10">
    <property type="entry name" value="Type I PLP-dependent aspartate aminotransferase-like (Major domain)"/>
    <property type="match status" value="1"/>
</dbReference>
<dbReference type="PANTHER" id="PTHR30244">
    <property type="entry name" value="TRANSAMINASE"/>
    <property type="match status" value="1"/>
</dbReference>
<evidence type="ECO:0000313" key="5">
    <source>
        <dbReference type="Proteomes" id="UP000265926"/>
    </source>
</evidence>
<comment type="caution">
    <text evidence="4">The sequence shown here is derived from an EMBL/GenBank/DDBJ whole genome shotgun (WGS) entry which is preliminary data.</text>
</comment>
<keyword evidence="4" id="KW-0032">Aminotransferase</keyword>
<evidence type="ECO:0000313" key="4">
    <source>
        <dbReference type="EMBL" id="RIJ46492.1"/>
    </source>
</evidence>